<reference evidence="4" key="1">
    <citation type="submission" date="2023-07" db="EMBL/GenBank/DDBJ databases">
        <authorList>
            <person name="Yue Y."/>
        </authorList>
    </citation>
    <scope>NUCLEOTIDE SEQUENCE [LARGE SCALE GENOMIC DNA]</scope>
    <source>
        <strain evidence="4">D23</strain>
    </source>
</reference>
<dbReference type="InterPro" id="IPR050570">
    <property type="entry name" value="Cell_wall_metabolism_enzyme"/>
</dbReference>
<dbReference type="InterPro" id="IPR016047">
    <property type="entry name" value="M23ase_b-sheet_dom"/>
</dbReference>
<dbReference type="PANTHER" id="PTHR21666">
    <property type="entry name" value="PEPTIDASE-RELATED"/>
    <property type="match status" value="1"/>
</dbReference>
<evidence type="ECO:0000313" key="3">
    <source>
        <dbReference type="EMBL" id="MCA0133916.1"/>
    </source>
</evidence>
<dbReference type="InterPro" id="IPR024981">
    <property type="entry name" value="DUF3887"/>
</dbReference>
<gene>
    <name evidence="3" type="ORF">LBU54_15090</name>
</gene>
<proteinExistence type="predicted"/>
<evidence type="ECO:0000259" key="1">
    <source>
        <dbReference type="Pfam" id="PF01551"/>
    </source>
</evidence>
<organism evidence="3 4">
    <name type="scientific">Winogradskyella alexanderae</name>
    <dbReference type="NCBI Taxonomy" id="2877123"/>
    <lineage>
        <taxon>Bacteria</taxon>
        <taxon>Pseudomonadati</taxon>
        <taxon>Bacteroidota</taxon>
        <taxon>Flavobacteriia</taxon>
        <taxon>Flavobacteriales</taxon>
        <taxon>Flavobacteriaceae</taxon>
        <taxon>Winogradskyella</taxon>
    </lineage>
</organism>
<name>A0ABS7XYP2_9FLAO</name>
<dbReference type="PANTHER" id="PTHR21666:SF270">
    <property type="entry name" value="MUREIN HYDROLASE ACTIVATOR ENVC"/>
    <property type="match status" value="1"/>
</dbReference>
<dbReference type="Gene3D" id="2.70.70.10">
    <property type="entry name" value="Glucose Permease (Domain IIA)"/>
    <property type="match status" value="1"/>
</dbReference>
<dbReference type="EMBL" id="JAIUJR010000024">
    <property type="protein sequence ID" value="MCA0133916.1"/>
    <property type="molecule type" value="Genomic_DNA"/>
</dbReference>
<evidence type="ECO:0000313" key="4">
    <source>
        <dbReference type="Proteomes" id="UP001198901"/>
    </source>
</evidence>
<evidence type="ECO:0000259" key="2">
    <source>
        <dbReference type="Pfam" id="PF13026"/>
    </source>
</evidence>
<feature type="domain" description="DUF3887" evidence="2">
    <location>
        <begin position="29"/>
        <end position="114"/>
    </location>
</feature>
<dbReference type="SUPFAM" id="SSF51261">
    <property type="entry name" value="Duplicated hybrid motif"/>
    <property type="match status" value="1"/>
</dbReference>
<sequence>MKYVILSVFMMTISFCFSQSEQKNYEEVAVKFQSEYNKLNYDGIHSMLDEAMESLIPKGKMTDFMNTVRSNFGMIKTMRFYDINNSAHVYRTTFEKAVVDISFSLNKKNQITGLFIPRNSFENSSVLKRNATKMIFPFKEEAFVYWGGKTEDVNYHMTDLNQQYALDILMVANGAPYKGDSTKNESYFVFGRDIIAPCDAKVVKVIDGIKDNVPGEVNRADITGNTIILETERKEYLLFAHIKMNSILFKEGDWVKQGQVIAKCGNSGNTTQAHLHFQLQNTNDLFNTIGAELYFDEIIVNGEIKKDYMPKKEDFVINKKRITD</sequence>
<dbReference type="Pfam" id="PF13026">
    <property type="entry name" value="DUF3887"/>
    <property type="match status" value="1"/>
</dbReference>
<dbReference type="InterPro" id="IPR011055">
    <property type="entry name" value="Dup_hybrid_motif"/>
</dbReference>
<dbReference type="CDD" id="cd12797">
    <property type="entry name" value="M23_peptidase"/>
    <property type="match status" value="1"/>
</dbReference>
<dbReference type="RefSeq" id="WP_224531925.1">
    <property type="nucleotide sequence ID" value="NZ_JAIUJR010000024.1"/>
</dbReference>
<accession>A0ABS7XYP2</accession>
<dbReference type="Gene3D" id="3.10.450.590">
    <property type="match status" value="1"/>
</dbReference>
<feature type="domain" description="M23ase beta-sheet core" evidence="1">
    <location>
        <begin position="191"/>
        <end position="284"/>
    </location>
</feature>
<comment type="caution">
    <text evidence="3">The sequence shown here is derived from an EMBL/GenBank/DDBJ whole genome shotgun (WGS) entry which is preliminary data.</text>
</comment>
<dbReference type="Pfam" id="PF01551">
    <property type="entry name" value="Peptidase_M23"/>
    <property type="match status" value="1"/>
</dbReference>
<protein>
    <submittedName>
        <fullName evidence="3">Peptidoglycan DD-metalloendopeptidase family protein</fullName>
    </submittedName>
</protein>
<keyword evidence="4" id="KW-1185">Reference proteome</keyword>
<dbReference type="Proteomes" id="UP001198901">
    <property type="component" value="Unassembled WGS sequence"/>
</dbReference>